<dbReference type="InterPro" id="IPR002594">
    <property type="entry name" value="GH12"/>
</dbReference>
<evidence type="ECO:0000313" key="5">
    <source>
        <dbReference type="Proteomes" id="UP000019487"/>
    </source>
</evidence>
<comment type="similarity">
    <text evidence="1 2">Belongs to the glycosyl hydrolase 12 (cellulase H) family.</text>
</comment>
<dbReference type="PANTHER" id="PTHR34002:SF9">
    <property type="entry name" value="XYLOGLUCAN-SPECIFIC ENDO-BETA-1,4-GLUCANASE A"/>
    <property type="match status" value="1"/>
</dbReference>
<dbReference type="OrthoDB" id="95118at2759"/>
<evidence type="ECO:0000256" key="3">
    <source>
        <dbReference type="SAM" id="SignalP"/>
    </source>
</evidence>
<protein>
    <submittedName>
        <fullName evidence="4">Glycoside hydrolase family 12 protein</fullName>
    </submittedName>
</protein>
<dbReference type="PANTHER" id="PTHR34002">
    <property type="entry name" value="BLR1656 PROTEIN"/>
    <property type="match status" value="1"/>
</dbReference>
<proteinExistence type="inferred from homology"/>
<dbReference type="EMBL" id="AYSA01000176">
    <property type="protein sequence ID" value="ESZ95627.1"/>
    <property type="molecule type" value="Genomic_DNA"/>
</dbReference>
<keyword evidence="2" id="KW-0624">Polysaccharide degradation</keyword>
<dbReference type="GO" id="GO:0008810">
    <property type="term" value="F:cellulase activity"/>
    <property type="evidence" value="ECO:0007669"/>
    <property type="project" value="InterPro"/>
</dbReference>
<evidence type="ECO:0000256" key="2">
    <source>
        <dbReference type="RuleBase" id="RU361163"/>
    </source>
</evidence>
<dbReference type="Gene3D" id="2.60.120.180">
    <property type="match status" value="1"/>
</dbReference>
<dbReference type="InterPro" id="IPR013319">
    <property type="entry name" value="GH11/12"/>
</dbReference>
<dbReference type="InterPro" id="IPR013320">
    <property type="entry name" value="ConA-like_dom_sf"/>
</dbReference>
<feature type="chain" id="PRO_5004921875" evidence="3">
    <location>
        <begin position="19"/>
        <end position="380"/>
    </location>
</feature>
<sequence>MKFTQVALPLLFSGAAIAAPAVSKTLKARSTQICGQYDSVATGAYTVYQDLWGKDAASSGSQCSTVESLSGTTIAWSTSWSWAGASSSVKSYANVALDSVAKTGVQVSSIASIPAIWKWGYTGSSIVADVSWDVFTAATSGGTNEYEIMIWLAAIGGAGPISSTGSAIATATIAGHEFKLYSGPNGDTTVYSFVATSEATNFDGDLLDFLTYLSTNEGWSTSQYINVLEAGTEPFTGTDAVFSVSAYSVAISLGSSSAVKAVSSTSTSSTKVAPASTSSAQTHTSTTKAAVAASVTPTSSAKAQVSTTKAAAVSTSTTSSSSIGSVALYGNCTGGLTCSAGSCVVQNAYYSQLITAIMFLVKSKNGLAEAILTEPFDMST</sequence>
<gene>
    <name evidence="4" type="ORF">SBOR_3975</name>
</gene>
<dbReference type="Pfam" id="PF01670">
    <property type="entry name" value="Glyco_hydro_12"/>
    <property type="match status" value="1"/>
</dbReference>
<dbReference type="HOGENOM" id="CLU_051064_0_0_1"/>
<reference evidence="4 5" key="1">
    <citation type="journal article" date="2014" name="Genome Announc.">
        <title>Draft genome sequence of Sclerotinia borealis, a psychrophilic plant pathogenic fungus.</title>
        <authorList>
            <person name="Mardanov A.V."/>
            <person name="Beletsky A.V."/>
            <person name="Kadnikov V.V."/>
            <person name="Ignatov A.N."/>
            <person name="Ravin N.V."/>
        </authorList>
    </citation>
    <scope>NUCLEOTIDE SEQUENCE [LARGE SCALE GENOMIC DNA]</scope>
    <source>
        <strain evidence="5">F-4157</strain>
    </source>
</reference>
<comment type="caution">
    <text evidence="4">The sequence shown here is derived from an EMBL/GenBank/DDBJ whole genome shotgun (WGS) entry which is preliminary data.</text>
</comment>
<keyword evidence="5" id="KW-1185">Reference proteome</keyword>
<accession>W9CFU2</accession>
<keyword evidence="3" id="KW-0732">Signal</keyword>
<name>W9CFU2_SCLBF</name>
<dbReference type="STRING" id="1432307.W9CFU2"/>
<dbReference type="SUPFAM" id="SSF49899">
    <property type="entry name" value="Concanavalin A-like lectins/glucanases"/>
    <property type="match status" value="1"/>
</dbReference>
<dbReference type="GO" id="GO:0000272">
    <property type="term" value="P:polysaccharide catabolic process"/>
    <property type="evidence" value="ECO:0007669"/>
    <property type="project" value="UniProtKB-KW"/>
</dbReference>
<keyword evidence="2 4" id="KW-0378">Hydrolase</keyword>
<evidence type="ECO:0000256" key="1">
    <source>
        <dbReference type="ARBA" id="ARBA00005519"/>
    </source>
</evidence>
<dbReference type="AlphaFoldDB" id="W9CFU2"/>
<dbReference type="Proteomes" id="UP000019487">
    <property type="component" value="Unassembled WGS sequence"/>
</dbReference>
<keyword evidence="2" id="KW-0119">Carbohydrate metabolism</keyword>
<organism evidence="4 5">
    <name type="scientific">Sclerotinia borealis (strain F-4128)</name>
    <dbReference type="NCBI Taxonomy" id="1432307"/>
    <lineage>
        <taxon>Eukaryota</taxon>
        <taxon>Fungi</taxon>
        <taxon>Dikarya</taxon>
        <taxon>Ascomycota</taxon>
        <taxon>Pezizomycotina</taxon>
        <taxon>Leotiomycetes</taxon>
        <taxon>Helotiales</taxon>
        <taxon>Sclerotiniaceae</taxon>
        <taxon>Sclerotinia</taxon>
    </lineage>
</organism>
<feature type="signal peptide" evidence="3">
    <location>
        <begin position="1"/>
        <end position="18"/>
    </location>
</feature>
<keyword evidence="2" id="KW-0326">Glycosidase</keyword>
<evidence type="ECO:0000313" key="4">
    <source>
        <dbReference type="EMBL" id="ESZ95627.1"/>
    </source>
</evidence>